<accession>A0ABT8BET1</accession>
<gene>
    <name evidence="2" type="ORF">QWZ12_04040</name>
</gene>
<feature type="region of interest" description="Disordered" evidence="1">
    <location>
        <begin position="279"/>
        <end position="302"/>
    </location>
</feature>
<organism evidence="2 3">
    <name type="scientific">Methylobacterium adhaesivum</name>
    <dbReference type="NCBI Taxonomy" id="333297"/>
    <lineage>
        <taxon>Bacteria</taxon>
        <taxon>Pseudomonadati</taxon>
        <taxon>Pseudomonadota</taxon>
        <taxon>Alphaproteobacteria</taxon>
        <taxon>Hyphomicrobiales</taxon>
        <taxon>Methylobacteriaceae</taxon>
        <taxon>Methylobacterium</taxon>
    </lineage>
</organism>
<dbReference type="Proteomes" id="UP001224644">
    <property type="component" value="Unassembled WGS sequence"/>
</dbReference>
<comment type="caution">
    <text evidence="2">The sequence shown here is derived from an EMBL/GenBank/DDBJ whole genome shotgun (WGS) entry which is preliminary data.</text>
</comment>
<dbReference type="RefSeq" id="WP_238221129.1">
    <property type="nucleotide sequence ID" value="NZ_BPQD01000001.1"/>
</dbReference>
<evidence type="ECO:0000313" key="3">
    <source>
        <dbReference type="Proteomes" id="UP001224644"/>
    </source>
</evidence>
<sequence length="451" mass="51719">MAGIRLRLKDLQLDLQNPRISRSDSLREALQKIIDDQDLKLVVLAESIIEDGLNPMDRWLVLKASDKPKKYTILEGNRRFSALQILNNPAVLNDLEIRLPVKKHFQRLSQDFDLKNIEPIDCFEVQERSEGASWINQRHTGENKGRGIVRWEGVQTSRFRGSDPALQAFEFVREHGDLTDEEKEELADRFPITTLDRLLSTPDVRKAIGVEVSDLKLKTDLPLSEVVKPLRRIILDLAKSKINVTNLKSKEQQVNYINKLGNDLPDLTKRTSSITSVENLEEKELPVEPPAQPKAQPSKKTREIKRTALIPRDCYLTVSNPKIAEIAKELRKLNLEEYPHSISVLFRVFIELSVDHYLTQISVPLVEIDKGGHQRDKNLRTKVEEVVKHLISSGTPKNTVEPVKKGIDNNRSPLYINTLHDYVHSSFHTPTKRELEVAWNNAQAFFKAIWK</sequence>
<proteinExistence type="predicted"/>
<name>A0ABT8BET1_9HYPH</name>
<evidence type="ECO:0008006" key="4">
    <source>
        <dbReference type="Google" id="ProtNLM"/>
    </source>
</evidence>
<dbReference type="EMBL" id="JAUFPX010000002">
    <property type="protein sequence ID" value="MDN3589776.1"/>
    <property type="molecule type" value="Genomic_DNA"/>
</dbReference>
<evidence type="ECO:0000256" key="1">
    <source>
        <dbReference type="SAM" id="MobiDB-lite"/>
    </source>
</evidence>
<keyword evidence="3" id="KW-1185">Reference proteome</keyword>
<protein>
    <recommendedName>
        <fullName evidence="4">ParB/Sulfiredoxin domain-containing protein</fullName>
    </recommendedName>
</protein>
<reference evidence="3" key="1">
    <citation type="journal article" date="2019" name="Int. J. Syst. Evol. Microbiol.">
        <title>The Global Catalogue of Microorganisms (GCM) 10K type strain sequencing project: providing services to taxonomists for standard genome sequencing and annotation.</title>
        <authorList>
            <consortium name="The Broad Institute Genomics Platform"/>
            <consortium name="The Broad Institute Genome Sequencing Center for Infectious Disease"/>
            <person name="Wu L."/>
            <person name="Ma J."/>
        </authorList>
    </citation>
    <scope>NUCLEOTIDE SEQUENCE [LARGE SCALE GENOMIC DNA]</scope>
    <source>
        <strain evidence="3">CECT 7069</strain>
    </source>
</reference>
<evidence type="ECO:0000313" key="2">
    <source>
        <dbReference type="EMBL" id="MDN3589776.1"/>
    </source>
</evidence>